<dbReference type="EMBL" id="VOBR01000027">
    <property type="protein sequence ID" value="TWP47288.1"/>
    <property type="molecule type" value="Genomic_DNA"/>
</dbReference>
<keyword evidence="3" id="KW-1185">Reference proteome</keyword>
<dbReference type="InterPro" id="IPR007278">
    <property type="entry name" value="DUF397"/>
</dbReference>
<comment type="caution">
    <text evidence="2">The sequence shown here is derived from an EMBL/GenBank/DDBJ whole genome shotgun (WGS) entry which is preliminary data.</text>
</comment>
<evidence type="ECO:0000313" key="3">
    <source>
        <dbReference type="Proteomes" id="UP000316639"/>
    </source>
</evidence>
<name>A0A563ELF6_9PSEU</name>
<dbReference type="AlphaFoldDB" id="A0A563ELF6"/>
<dbReference type="Proteomes" id="UP000316639">
    <property type="component" value="Unassembled WGS sequence"/>
</dbReference>
<dbReference type="OrthoDB" id="3430276at2"/>
<gene>
    <name evidence="2" type="ORF">FKR81_33100</name>
</gene>
<proteinExistence type="predicted"/>
<dbReference type="Pfam" id="PF04149">
    <property type="entry name" value="DUF397"/>
    <property type="match status" value="1"/>
</dbReference>
<sequence length="55" mass="6270">MTQDRTWRKSSYSTEPDGACVEVAFTQTVHVRDSKHTTGPQLTFSPASWRAFLPR</sequence>
<organism evidence="2 3">
    <name type="scientific">Lentzea tibetensis</name>
    <dbReference type="NCBI Taxonomy" id="2591470"/>
    <lineage>
        <taxon>Bacteria</taxon>
        <taxon>Bacillati</taxon>
        <taxon>Actinomycetota</taxon>
        <taxon>Actinomycetes</taxon>
        <taxon>Pseudonocardiales</taxon>
        <taxon>Pseudonocardiaceae</taxon>
        <taxon>Lentzea</taxon>
    </lineage>
</organism>
<dbReference type="RefSeq" id="WP_146358117.1">
    <property type="nucleotide sequence ID" value="NZ_VOBR01000027.1"/>
</dbReference>
<protein>
    <submittedName>
        <fullName evidence="2">DUF397 domain-containing protein</fullName>
    </submittedName>
</protein>
<accession>A0A563ELF6</accession>
<evidence type="ECO:0000259" key="1">
    <source>
        <dbReference type="Pfam" id="PF04149"/>
    </source>
</evidence>
<reference evidence="2 3" key="1">
    <citation type="submission" date="2019-07" db="EMBL/GenBank/DDBJ databases">
        <title>Lentzea xizangensis sp. nov., isolated from Qinghai-Tibetan Plateau Soils.</title>
        <authorList>
            <person name="Huang J."/>
        </authorList>
    </citation>
    <scope>NUCLEOTIDE SEQUENCE [LARGE SCALE GENOMIC DNA]</scope>
    <source>
        <strain evidence="2 3">FXJ1.1311</strain>
    </source>
</reference>
<evidence type="ECO:0000313" key="2">
    <source>
        <dbReference type="EMBL" id="TWP47288.1"/>
    </source>
</evidence>
<feature type="domain" description="DUF397" evidence="1">
    <location>
        <begin position="6"/>
        <end position="53"/>
    </location>
</feature>